<protein>
    <submittedName>
        <fullName evidence="2">Uncharacterized protein</fullName>
    </submittedName>
</protein>
<feature type="compositionally biased region" description="Polar residues" evidence="1">
    <location>
        <begin position="417"/>
        <end position="433"/>
    </location>
</feature>
<organism evidence="2 3">
    <name type="scientific">Heliocybe sulcata</name>
    <dbReference type="NCBI Taxonomy" id="5364"/>
    <lineage>
        <taxon>Eukaryota</taxon>
        <taxon>Fungi</taxon>
        <taxon>Dikarya</taxon>
        <taxon>Basidiomycota</taxon>
        <taxon>Agaricomycotina</taxon>
        <taxon>Agaricomycetes</taxon>
        <taxon>Gloeophyllales</taxon>
        <taxon>Gloeophyllaceae</taxon>
        <taxon>Heliocybe</taxon>
    </lineage>
</organism>
<evidence type="ECO:0000256" key="1">
    <source>
        <dbReference type="SAM" id="MobiDB-lite"/>
    </source>
</evidence>
<reference evidence="2 3" key="1">
    <citation type="journal article" date="2019" name="Nat. Ecol. Evol.">
        <title>Megaphylogeny resolves global patterns of mushroom evolution.</title>
        <authorList>
            <person name="Varga T."/>
            <person name="Krizsan K."/>
            <person name="Foldi C."/>
            <person name="Dima B."/>
            <person name="Sanchez-Garcia M."/>
            <person name="Sanchez-Ramirez S."/>
            <person name="Szollosi G.J."/>
            <person name="Szarkandi J.G."/>
            <person name="Papp V."/>
            <person name="Albert L."/>
            <person name="Andreopoulos W."/>
            <person name="Angelini C."/>
            <person name="Antonin V."/>
            <person name="Barry K.W."/>
            <person name="Bougher N.L."/>
            <person name="Buchanan P."/>
            <person name="Buyck B."/>
            <person name="Bense V."/>
            <person name="Catcheside P."/>
            <person name="Chovatia M."/>
            <person name="Cooper J."/>
            <person name="Damon W."/>
            <person name="Desjardin D."/>
            <person name="Finy P."/>
            <person name="Geml J."/>
            <person name="Haridas S."/>
            <person name="Hughes K."/>
            <person name="Justo A."/>
            <person name="Karasinski D."/>
            <person name="Kautmanova I."/>
            <person name="Kiss B."/>
            <person name="Kocsube S."/>
            <person name="Kotiranta H."/>
            <person name="LaButti K.M."/>
            <person name="Lechner B.E."/>
            <person name="Liimatainen K."/>
            <person name="Lipzen A."/>
            <person name="Lukacs Z."/>
            <person name="Mihaltcheva S."/>
            <person name="Morgado L.N."/>
            <person name="Niskanen T."/>
            <person name="Noordeloos M.E."/>
            <person name="Ohm R.A."/>
            <person name="Ortiz-Santana B."/>
            <person name="Ovrebo C."/>
            <person name="Racz N."/>
            <person name="Riley R."/>
            <person name="Savchenko A."/>
            <person name="Shiryaev A."/>
            <person name="Soop K."/>
            <person name="Spirin V."/>
            <person name="Szebenyi C."/>
            <person name="Tomsovsky M."/>
            <person name="Tulloss R.E."/>
            <person name="Uehling J."/>
            <person name="Grigoriev I.V."/>
            <person name="Vagvolgyi C."/>
            <person name="Papp T."/>
            <person name="Martin F.M."/>
            <person name="Miettinen O."/>
            <person name="Hibbett D.S."/>
            <person name="Nagy L.G."/>
        </authorList>
    </citation>
    <scope>NUCLEOTIDE SEQUENCE [LARGE SCALE GENOMIC DNA]</scope>
    <source>
        <strain evidence="2 3">OMC1185</strain>
    </source>
</reference>
<accession>A0A5C3N940</accession>
<evidence type="ECO:0000313" key="2">
    <source>
        <dbReference type="EMBL" id="TFK53883.1"/>
    </source>
</evidence>
<dbReference type="Proteomes" id="UP000305948">
    <property type="component" value="Unassembled WGS sequence"/>
</dbReference>
<feature type="compositionally biased region" description="Pro residues" evidence="1">
    <location>
        <begin position="442"/>
        <end position="451"/>
    </location>
</feature>
<feature type="compositionally biased region" description="Low complexity" evidence="1">
    <location>
        <begin position="374"/>
        <end position="390"/>
    </location>
</feature>
<feature type="compositionally biased region" description="Polar residues" evidence="1">
    <location>
        <begin position="393"/>
        <end position="409"/>
    </location>
</feature>
<name>A0A5C3N940_9AGAM</name>
<feature type="region of interest" description="Disordered" evidence="1">
    <location>
        <begin position="210"/>
        <end position="488"/>
    </location>
</feature>
<feature type="compositionally biased region" description="Polar residues" evidence="1">
    <location>
        <begin position="347"/>
        <end position="356"/>
    </location>
</feature>
<dbReference type="EMBL" id="ML213506">
    <property type="protein sequence ID" value="TFK53883.1"/>
    <property type="molecule type" value="Genomic_DNA"/>
</dbReference>
<feature type="compositionally biased region" description="Low complexity" evidence="1">
    <location>
        <begin position="238"/>
        <end position="249"/>
    </location>
</feature>
<proteinExistence type="predicted"/>
<feature type="compositionally biased region" description="Low complexity" evidence="1">
    <location>
        <begin position="463"/>
        <end position="473"/>
    </location>
</feature>
<dbReference type="AlphaFoldDB" id="A0A5C3N940"/>
<keyword evidence="3" id="KW-1185">Reference proteome</keyword>
<gene>
    <name evidence="2" type="ORF">OE88DRAFT_1127737</name>
</gene>
<evidence type="ECO:0000313" key="3">
    <source>
        <dbReference type="Proteomes" id="UP000305948"/>
    </source>
</evidence>
<sequence>MRNLLYDPIFTAANPTLGAPEYGRTPSILDAALMMTLTAPTLDAYNNTSALQLHNAACPPHTSPKPRRLRFPVFPNPSVTPISDVHAEGHRLPASHKFFPKDEKSFHLNRSPRSFSHHRLSRSVPSLPQVHVVPAVPRKTSLSHIAYTPRLPSLDEEPLPIPSPALADADKVLAAATGLELASQVVGSGILNQSEVDVDGILRITKSESLSRVTQEEELTAQPEVSHPTPFPSPPATQTPTPTASYSPSFAELMGHFPPPPPPPTKPERPKRPRSKSTSASPGPTNPITNSLPPPLPSRAKSTAWEDSRDGKIPSLSPVLAGLVGRFPTSHPGYEERKAWYTRPRSKSASACQDSPSFAELLAGLPPPPPVPSRPRTQSISGSSSSPAHSVGLQDSPSFSELIGTSSCPPYNRPRSKSTCGGANQPTAPSCFSPTFAELTRPLPPPPPPATIPREQEPRPRAKSTSASAQTSEASKKSRRTKSMEKIKPLFMKSVASLAELSAPA</sequence>